<dbReference type="Proteomes" id="UP001236585">
    <property type="component" value="Chromosome"/>
</dbReference>
<accession>A0ABY8W277</accession>
<organism evidence="1 2">
    <name type="scientific">Candidatus Mycobacterium wuenschmannii</name>
    <dbReference type="NCBI Taxonomy" id="3027808"/>
    <lineage>
        <taxon>Bacteria</taxon>
        <taxon>Bacillati</taxon>
        <taxon>Actinomycetota</taxon>
        <taxon>Actinomycetes</taxon>
        <taxon>Mycobacteriales</taxon>
        <taxon>Mycobacteriaceae</taxon>
        <taxon>Mycobacterium</taxon>
    </lineage>
</organism>
<proteinExistence type="predicted"/>
<name>A0ABY8W277_9MYCO</name>
<sequence length="126" mass="13521">MPSSLMPAWISDESVHGAVPASEYSGLEVWGSYGNALLIQSYYVPRGYVAVLATGGPNNSVNPIGFREHVTEAYRGLRQIAGRGPYPLQESFFARGFGVGTRHRGAAVVCQITTSNSYTAPRTIAI</sequence>
<dbReference type="EMBL" id="CP126981">
    <property type="protein sequence ID" value="WIM89320.1"/>
    <property type="molecule type" value="Genomic_DNA"/>
</dbReference>
<keyword evidence="2" id="KW-1185">Reference proteome</keyword>
<protein>
    <recommendedName>
        <fullName evidence="3">Beta-lactamase-related domain-containing protein</fullName>
    </recommendedName>
</protein>
<dbReference type="RefSeq" id="WP_285190044.1">
    <property type="nucleotide sequence ID" value="NZ_CP126981.1"/>
</dbReference>
<reference evidence="1 2" key="1">
    <citation type="journal article" date="2023" name="Microbiol. Resour. Announc.">
        <title>Complete Genome Sequence of Mycobacterium wuenschmanii, a novel Nontuberculous Mycobacterium Isolated from a captive population of Amazon Milk Frogs.</title>
        <authorList>
            <person name="Hicks J."/>
            <person name="Zeineldin M."/>
            <person name="Ward H."/>
            <person name="Wuenschmann A."/>
            <person name="Camp P."/>
            <person name="Farrell D."/>
            <person name="Lehman K."/>
            <person name="Thacker T."/>
            <person name="Cuthbert E."/>
        </authorList>
    </citation>
    <scope>NUCLEOTIDE SEQUENCE [LARGE SCALE GENOMIC DNA]</scope>
    <source>
        <strain evidence="1 2">Wuenschmanii</strain>
    </source>
</reference>
<evidence type="ECO:0000313" key="1">
    <source>
        <dbReference type="EMBL" id="WIM89320.1"/>
    </source>
</evidence>
<evidence type="ECO:0000313" key="2">
    <source>
        <dbReference type="Proteomes" id="UP001236585"/>
    </source>
</evidence>
<gene>
    <name evidence="1" type="ORF">PT015_07720</name>
</gene>
<evidence type="ECO:0008006" key="3">
    <source>
        <dbReference type="Google" id="ProtNLM"/>
    </source>
</evidence>